<evidence type="ECO:0000256" key="4">
    <source>
        <dbReference type="ARBA" id="ARBA00022692"/>
    </source>
</evidence>
<feature type="transmembrane region" description="Helical" evidence="8">
    <location>
        <begin position="225"/>
        <end position="246"/>
    </location>
</feature>
<feature type="transmembrane region" description="Helical" evidence="8">
    <location>
        <begin position="364"/>
        <end position="383"/>
    </location>
</feature>
<accession>A0ABS7QHU2</accession>
<evidence type="ECO:0000256" key="3">
    <source>
        <dbReference type="ARBA" id="ARBA00022475"/>
    </source>
</evidence>
<feature type="transmembrane region" description="Helical" evidence="8">
    <location>
        <begin position="403"/>
        <end position="425"/>
    </location>
</feature>
<feature type="transmembrane region" description="Helical" evidence="8">
    <location>
        <begin position="458"/>
        <end position="481"/>
    </location>
</feature>
<protein>
    <submittedName>
        <fullName evidence="10">Complex I subunit 5 family protein</fullName>
    </submittedName>
</protein>
<feature type="transmembrane region" description="Helical" evidence="8">
    <location>
        <begin position="522"/>
        <end position="544"/>
    </location>
</feature>
<feature type="transmembrane region" description="Helical" evidence="8">
    <location>
        <begin position="97"/>
        <end position="116"/>
    </location>
</feature>
<evidence type="ECO:0000259" key="9">
    <source>
        <dbReference type="Pfam" id="PF00361"/>
    </source>
</evidence>
<feature type="transmembrane region" description="Helical" evidence="8">
    <location>
        <begin position="12"/>
        <end position="34"/>
    </location>
</feature>
<evidence type="ECO:0000313" key="11">
    <source>
        <dbReference type="Proteomes" id="UP000778578"/>
    </source>
</evidence>
<dbReference type="InterPro" id="IPR001750">
    <property type="entry name" value="ND/Mrp_TM"/>
</dbReference>
<evidence type="ECO:0000256" key="1">
    <source>
        <dbReference type="ARBA" id="ARBA00004651"/>
    </source>
</evidence>
<dbReference type="Pfam" id="PF00361">
    <property type="entry name" value="Proton_antipo_M"/>
    <property type="match status" value="1"/>
</dbReference>
<proteinExistence type="inferred from homology"/>
<feature type="transmembrane region" description="Helical" evidence="8">
    <location>
        <begin position="194"/>
        <end position="213"/>
    </location>
</feature>
<dbReference type="Proteomes" id="UP000778578">
    <property type="component" value="Unassembled WGS sequence"/>
</dbReference>
<organism evidence="10 11">
    <name type="scientific">Actinacidiphila acidipaludis</name>
    <dbReference type="NCBI Taxonomy" id="2873382"/>
    <lineage>
        <taxon>Bacteria</taxon>
        <taxon>Bacillati</taxon>
        <taxon>Actinomycetota</taxon>
        <taxon>Actinomycetes</taxon>
        <taxon>Kitasatosporales</taxon>
        <taxon>Streptomycetaceae</taxon>
        <taxon>Actinacidiphila</taxon>
    </lineage>
</organism>
<dbReference type="InterPro" id="IPR050586">
    <property type="entry name" value="CPA3_Na-H_Antiporter_D"/>
</dbReference>
<feature type="transmembrane region" description="Helical" evidence="8">
    <location>
        <begin position="65"/>
        <end position="85"/>
    </location>
</feature>
<comment type="similarity">
    <text evidence="2">Belongs to the CPA3 antiporters (TC 2.A.63) subunit D family.</text>
</comment>
<comment type="caution">
    <text evidence="10">The sequence shown here is derived from an EMBL/GenBank/DDBJ whole genome shotgun (WGS) entry which is preliminary data.</text>
</comment>
<keyword evidence="11" id="KW-1185">Reference proteome</keyword>
<dbReference type="PANTHER" id="PTHR42703">
    <property type="entry name" value="NADH DEHYDROGENASE"/>
    <property type="match status" value="1"/>
</dbReference>
<comment type="subcellular location">
    <subcellularLocation>
        <location evidence="1">Cell membrane</location>
        <topology evidence="1">Multi-pass membrane protein</topology>
    </subcellularLocation>
    <subcellularLocation>
        <location evidence="7">Membrane</location>
        <topology evidence="7">Multi-pass membrane protein</topology>
    </subcellularLocation>
</comment>
<evidence type="ECO:0000256" key="6">
    <source>
        <dbReference type="ARBA" id="ARBA00023136"/>
    </source>
</evidence>
<feature type="transmembrane region" description="Helical" evidence="8">
    <location>
        <begin position="321"/>
        <end position="343"/>
    </location>
</feature>
<dbReference type="EMBL" id="JAINZZ010000085">
    <property type="protein sequence ID" value="MBY8882746.1"/>
    <property type="molecule type" value="Genomic_DNA"/>
</dbReference>
<feature type="transmembrane region" description="Helical" evidence="8">
    <location>
        <begin position="122"/>
        <end position="139"/>
    </location>
</feature>
<dbReference type="PANTHER" id="PTHR42703:SF1">
    <property type="entry name" value="NA(+)_H(+) ANTIPORTER SUBUNIT D1"/>
    <property type="match status" value="1"/>
</dbReference>
<keyword evidence="6 8" id="KW-0472">Membrane</keyword>
<keyword evidence="5 8" id="KW-1133">Transmembrane helix</keyword>
<evidence type="ECO:0000256" key="2">
    <source>
        <dbReference type="ARBA" id="ARBA00005346"/>
    </source>
</evidence>
<feature type="transmembrane region" description="Helical" evidence="8">
    <location>
        <begin position="579"/>
        <end position="596"/>
    </location>
</feature>
<keyword evidence="4 7" id="KW-0812">Transmembrane</keyword>
<reference evidence="10 11" key="1">
    <citation type="submission" date="2021-08" db="EMBL/GenBank/DDBJ databases">
        <title>WGS of actinomycetes from Thailand.</title>
        <authorList>
            <person name="Thawai C."/>
        </authorList>
    </citation>
    <scope>NUCLEOTIDE SEQUENCE [LARGE SCALE GENOMIC DNA]</scope>
    <source>
        <strain evidence="10 11">PLK6-54</strain>
    </source>
</reference>
<name>A0ABS7QHU2_9ACTN</name>
<evidence type="ECO:0000256" key="5">
    <source>
        <dbReference type="ARBA" id="ARBA00022989"/>
    </source>
</evidence>
<evidence type="ECO:0000256" key="8">
    <source>
        <dbReference type="SAM" id="Phobius"/>
    </source>
</evidence>
<feature type="transmembrane region" description="Helical" evidence="8">
    <location>
        <begin position="151"/>
        <end position="174"/>
    </location>
</feature>
<gene>
    <name evidence="10" type="ORF">K7862_34680</name>
</gene>
<feature type="domain" description="NADH:quinone oxidoreductase/Mrp antiporter transmembrane" evidence="9">
    <location>
        <begin position="117"/>
        <end position="409"/>
    </location>
</feature>
<evidence type="ECO:0000256" key="7">
    <source>
        <dbReference type="RuleBase" id="RU000320"/>
    </source>
</evidence>
<feature type="transmembrane region" description="Helical" evidence="8">
    <location>
        <begin position="294"/>
        <end position="315"/>
    </location>
</feature>
<sequence>MLVVGGRALPRTANDAVACAFALLAVVMVTPAWLHAGHGRIVSWSGGWHITRGHSVGIVLVGDRLGMGLALLAALLVLAALVYSWRYFDEPPADHPGAFPALILLFDAGMCGFALTGDLFNAFVFFELMGVVAYALTGYRIEDPRPLHGALTFGIVNSLAAYASLLGIGLVYARTGELGMAQIGAELAGRKADALLVTAFVLIVTSMLVKAAIVPFHFWLPDAHAVAPTPVCMLLSGVMVELGVYGTARVYTTVFSGPHGVPGDDFRHTMIAAGALTALTGAVMCWQQRHLKRLLAFSTIGHTGLFLLGLGLLSSQGAAGTALYVAGHAGAKAALFALAGILLDRYGSVDEHSLHGRARELRGTGLLFLTGGLALAGLPPFGISLGKAVAEHAAGEQYAWLPALYVVVSAVTGGAVLRAGLRVFFGAGPEPRVTKTDVETSGEGEEPELRDPQREVPVVMTAVPTVLLAGCLCVGVVPAVADAVAKGAAAFTDRAGYLAGVLATPAPPSPEIPEAAWTAPGVLLGLLSTALAVALAAVAVWGPASRASTARQLRKLAERTQWRLVTPLRRLHSGLLGDYVMWLTVGVAALLVAVGAQM</sequence>
<keyword evidence="3" id="KW-1003">Cell membrane</keyword>
<evidence type="ECO:0000313" key="10">
    <source>
        <dbReference type="EMBL" id="MBY8882746.1"/>
    </source>
</evidence>